<proteinExistence type="predicted"/>
<gene>
    <name evidence="1" type="ORF">F5148DRAFT_1216763</name>
</gene>
<evidence type="ECO:0000313" key="1">
    <source>
        <dbReference type="EMBL" id="KAI9460457.1"/>
    </source>
</evidence>
<dbReference type="EMBL" id="JAGFNK010000187">
    <property type="protein sequence ID" value="KAI9460457.1"/>
    <property type="molecule type" value="Genomic_DNA"/>
</dbReference>
<name>A0ACC0U3L6_9AGAM</name>
<sequence length="222" mass="24350">MFNDLRLLRLTCSSWLSFTGACVCPVFPFSFLGFLSNTCFRPYVAFRTPNKGHSCGSPSPPPGSTPPHRSCTRPSPRLASPPIPVSLRGDSRAHNGPFSPLSVPSSRFPLGSHPYPSLFPSHPLDARHGSLSRDDGFCFNHRARELSFPLLCYLSFTLRAVALSPFLCGPFFLTLSNVFSQQPRECAVVITVMRSQLVPPPRATVVGCISSKLFITPTVLFH</sequence>
<keyword evidence="2" id="KW-1185">Reference proteome</keyword>
<organism evidence="1 2">
    <name type="scientific">Russula earlei</name>
    <dbReference type="NCBI Taxonomy" id="71964"/>
    <lineage>
        <taxon>Eukaryota</taxon>
        <taxon>Fungi</taxon>
        <taxon>Dikarya</taxon>
        <taxon>Basidiomycota</taxon>
        <taxon>Agaricomycotina</taxon>
        <taxon>Agaricomycetes</taxon>
        <taxon>Russulales</taxon>
        <taxon>Russulaceae</taxon>
        <taxon>Russula</taxon>
    </lineage>
</organism>
<comment type="caution">
    <text evidence="1">The sequence shown here is derived from an EMBL/GenBank/DDBJ whole genome shotgun (WGS) entry which is preliminary data.</text>
</comment>
<protein>
    <submittedName>
        <fullName evidence="1">Uncharacterized protein</fullName>
    </submittedName>
</protein>
<reference evidence="1" key="1">
    <citation type="submission" date="2021-03" db="EMBL/GenBank/DDBJ databases">
        <title>Evolutionary priming and transition to the ectomycorrhizal habit in an iconic lineage of mushroom-forming fungi: is preadaptation a requirement?</title>
        <authorList>
            <consortium name="DOE Joint Genome Institute"/>
            <person name="Looney B.P."/>
            <person name="Miyauchi S."/>
            <person name="Morin E."/>
            <person name="Drula E."/>
            <person name="Courty P.E."/>
            <person name="Chicoki N."/>
            <person name="Fauchery L."/>
            <person name="Kohler A."/>
            <person name="Kuo A."/>
            <person name="LaButti K."/>
            <person name="Pangilinan J."/>
            <person name="Lipzen A."/>
            <person name="Riley R."/>
            <person name="Andreopoulos W."/>
            <person name="He G."/>
            <person name="Johnson J."/>
            <person name="Barry K.W."/>
            <person name="Grigoriev I.V."/>
            <person name="Nagy L."/>
            <person name="Hibbett D."/>
            <person name="Henrissat B."/>
            <person name="Matheny P.B."/>
            <person name="Labbe J."/>
            <person name="Martin A.F."/>
        </authorList>
    </citation>
    <scope>NUCLEOTIDE SEQUENCE</scope>
    <source>
        <strain evidence="1">BPL698</strain>
    </source>
</reference>
<accession>A0ACC0U3L6</accession>
<dbReference type="Proteomes" id="UP001207468">
    <property type="component" value="Unassembled WGS sequence"/>
</dbReference>
<evidence type="ECO:0000313" key="2">
    <source>
        <dbReference type="Proteomes" id="UP001207468"/>
    </source>
</evidence>